<dbReference type="CDD" id="cd00430">
    <property type="entry name" value="PLPDE_III_AR"/>
    <property type="match status" value="1"/>
</dbReference>
<name>A0A7G9FNU1_9FIRM</name>
<dbReference type="NCBIfam" id="TIGR00492">
    <property type="entry name" value="alr"/>
    <property type="match status" value="1"/>
</dbReference>
<dbReference type="InterPro" id="IPR020622">
    <property type="entry name" value="Ala_racemase_pyridoxalP-BS"/>
</dbReference>
<dbReference type="SUPFAM" id="SSF50621">
    <property type="entry name" value="Alanine racemase C-terminal domain-like"/>
    <property type="match status" value="1"/>
</dbReference>
<dbReference type="SMART" id="SM01005">
    <property type="entry name" value="Ala_racemase_C"/>
    <property type="match status" value="1"/>
</dbReference>
<dbReference type="InterPro" id="IPR001608">
    <property type="entry name" value="Ala_racemase_N"/>
</dbReference>
<feature type="binding site" evidence="5">
    <location>
        <position position="132"/>
    </location>
    <ligand>
        <name>substrate</name>
    </ligand>
</feature>
<evidence type="ECO:0000256" key="5">
    <source>
        <dbReference type="PIRSR" id="PIRSR600821-52"/>
    </source>
</evidence>
<protein>
    <submittedName>
        <fullName evidence="7">Alanine racemase</fullName>
        <ecNumber evidence="7">5.1.1.1</ecNumber>
    </submittedName>
</protein>
<comment type="cofactor">
    <cofactor evidence="1 4">
        <name>pyridoxal 5'-phosphate</name>
        <dbReference type="ChEBI" id="CHEBI:597326"/>
    </cofactor>
</comment>
<keyword evidence="2 4" id="KW-0663">Pyridoxal phosphate</keyword>
<reference evidence="7 8" key="1">
    <citation type="submission" date="2020-08" db="EMBL/GenBank/DDBJ databases">
        <authorList>
            <person name="Liu C."/>
            <person name="Sun Q."/>
        </authorList>
    </citation>
    <scope>NUCLEOTIDE SEQUENCE [LARGE SCALE GENOMIC DNA]</scope>
    <source>
        <strain evidence="7 8">NSJ-4</strain>
    </source>
</reference>
<dbReference type="SUPFAM" id="SSF51419">
    <property type="entry name" value="PLP-binding barrel"/>
    <property type="match status" value="1"/>
</dbReference>
<evidence type="ECO:0000256" key="1">
    <source>
        <dbReference type="ARBA" id="ARBA00001933"/>
    </source>
</evidence>
<dbReference type="Pfam" id="PF00842">
    <property type="entry name" value="Ala_racemase_C"/>
    <property type="match status" value="1"/>
</dbReference>
<dbReference type="GO" id="GO:0030170">
    <property type="term" value="F:pyridoxal phosphate binding"/>
    <property type="evidence" value="ECO:0007669"/>
    <property type="project" value="TreeGrafter"/>
</dbReference>
<dbReference type="FunFam" id="3.20.20.10:FF:000002">
    <property type="entry name" value="Alanine racemase"/>
    <property type="match status" value="1"/>
</dbReference>
<dbReference type="InterPro" id="IPR009006">
    <property type="entry name" value="Ala_racemase/Decarboxylase_C"/>
</dbReference>
<evidence type="ECO:0000256" key="3">
    <source>
        <dbReference type="ARBA" id="ARBA00023235"/>
    </source>
</evidence>
<gene>
    <name evidence="7" type="primary">alr</name>
    <name evidence="7" type="ORF">H9Q76_02725</name>
</gene>
<dbReference type="InterPro" id="IPR029066">
    <property type="entry name" value="PLP-binding_barrel"/>
</dbReference>
<organism evidence="7 8">
    <name type="scientific">Wujia chipingensis</name>
    <dbReference type="NCBI Taxonomy" id="2763670"/>
    <lineage>
        <taxon>Bacteria</taxon>
        <taxon>Bacillati</taxon>
        <taxon>Bacillota</taxon>
        <taxon>Clostridia</taxon>
        <taxon>Lachnospirales</taxon>
        <taxon>Lachnospiraceae</taxon>
        <taxon>Wujia</taxon>
    </lineage>
</organism>
<dbReference type="RefSeq" id="WP_249321559.1">
    <property type="nucleotide sequence ID" value="NZ_CP060632.1"/>
</dbReference>
<feature type="binding site" evidence="5">
    <location>
        <position position="330"/>
    </location>
    <ligand>
        <name>substrate</name>
    </ligand>
</feature>
<dbReference type="InterPro" id="IPR011079">
    <property type="entry name" value="Ala_racemase_C"/>
</dbReference>
<dbReference type="PANTHER" id="PTHR30511">
    <property type="entry name" value="ALANINE RACEMASE"/>
    <property type="match status" value="1"/>
</dbReference>
<dbReference type="Pfam" id="PF01168">
    <property type="entry name" value="Ala_racemase_N"/>
    <property type="match status" value="1"/>
</dbReference>
<dbReference type="EC" id="5.1.1.1" evidence="7"/>
<sequence length="366" mass="40013">MTTLNIRIRALEHNIEIIKSLAADAQIIAVLKGNAYGLGLCKFATFLQARGIRHFAVTELADAIELREKGIFGEILLLTPLYHPEDITRAIKHDITLSITSVSCGQILENTAARLNHFCAHAHLCIDTGFGRYGFLCSKTSQIGDIINTVHAMTHVQVTGIYSHFYAACCKNERFVKKQFEDFNNLCTTLTDAGIPLGIRHISSSSSLVRFPYMNLDAVRIGSAFLGRLAVSNSCGFENVCDLTASVDDVYELPAGHNIGYGKTCRLTKASTTAVVSAGYFHGLGMTREAAPKHPSPLRLLRLCKHACFQKKQTAEFEGQTLPVLGQISMNSCILDVSKAPVSIGDSVTFRINPLFVNSAVPRVYC</sequence>
<dbReference type="InterPro" id="IPR000821">
    <property type="entry name" value="Ala_racemase"/>
</dbReference>
<dbReference type="Proteomes" id="UP000515819">
    <property type="component" value="Chromosome"/>
</dbReference>
<dbReference type="PROSITE" id="PS00395">
    <property type="entry name" value="ALANINE_RACEMASE"/>
    <property type="match status" value="1"/>
</dbReference>
<accession>A0A7G9FNU1</accession>
<dbReference type="PRINTS" id="PR00992">
    <property type="entry name" value="ALARACEMASE"/>
</dbReference>
<dbReference type="GO" id="GO:0006522">
    <property type="term" value="P:alanine metabolic process"/>
    <property type="evidence" value="ECO:0007669"/>
    <property type="project" value="InterPro"/>
</dbReference>
<proteinExistence type="predicted"/>
<dbReference type="GO" id="GO:0005829">
    <property type="term" value="C:cytosol"/>
    <property type="evidence" value="ECO:0007669"/>
    <property type="project" value="TreeGrafter"/>
</dbReference>
<feature type="domain" description="Alanine racemase C-terminal" evidence="6">
    <location>
        <begin position="240"/>
        <end position="366"/>
    </location>
</feature>
<dbReference type="KEGG" id="wcp:H9Q76_02725"/>
<dbReference type="Gene3D" id="3.20.20.10">
    <property type="entry name" value="Alanine racemase"/>
    <property type="match status" value="1"/>
</dbReference>
<evidence type="ECO:0000256" key="2">
    <source>
        <dbReference type="ARBA" id="ARBA00022898"/>
    </source>
</evidence>
<evidence type="ECO:0000259" key="6">
    <source>
        <dbReference type="SMART" id="SM01005"/>
    </source>
</evidence>
<evidence type="ECO:0000256" key="4">
    <source>
        <dbReference type="PIRSR" id="PIRSR600821-50"/>
    </source>
</evidence>
<dbReference type="AlphaFoldDB" id="A0A7G9FNU1"/>
<evidence type="ECO:0000313" key="8">
    <source>
        <dbReference type="Proteomes" id="UP000515819"/>
    </source>
</evidence>
<dbReference type="GO" id="GO:0008784">
    <property type="term" value="F:alanine racemase activity"/>
    <property type="evidence" value="ECO:0007669"/>
    <property type="project" value="UniProtKB-EC"/>
</dbReference>
<evidence type="ECO:0000313" key="7">
    <source>
        <dbReference type="EMBL" id="QNM00223.1"/>
    </source>
</evidence>
<dbReference type="EMBL" id="CP060632">
    <property type="protein sequence ID" value="QNM00223.1"/>
    <property type="molecule type" value="Genomic_DNA"/>
</dbReference>
<keyword evidence="3 7" id="KW-0413">Isomerase</keyword>
<dbReference type="PANTHER" id="PTHR30511:SF3">
    <property type="entry name" value="LYSINE RACEMASE"/>
    <property type="match status" value="1"/>
</dbReference>
<dbReference type="Gene3D" id="2.40.37.10">
    <property type="entry name" value="Lyase, Ornithine Decarboxylase, Chain A, domain 1"/>
    <property type="match status" value="1"/>
</dbReference>
<keyword evidence="8" id="KW-1185">Reference proteome</keyword>
<feature type="modified residue" description="N6-(pyridoxal phosphate)lysine" evidence="4">
    <location>
        <position position="32"/>
    </location>
</feature>